<dbReference type="OrthoDB" id="190887at2"/>
<reference evidence="2 3" key="1">
    <citation type="submission" date="2018-07" db="EMBL/GenBank/DDBJ databases">
        <title>Marsedoiliclastica nanhaica gen. nov. sp. nov., a novel marine hydrocarbonoclastic bacterium isolated from an in-situ enriched hydrocarbon-degrading consortium in deep-sea sediment.</title>
        <authorList>
            <person name="Dong C."/>
            <person name="Ma T."/>
            <person name="Liu R."/>
            <person name="Shao Z."/>
        </authorList>
    </citation>
    <scope>NUCLEOTIDE SEQUENCE [LARGE SCALE GENOMIC DNA]</scope>
    <source>
        <strain evidence="3">soil36-7</strain>
    </source>
</reference>
<dbReference type="KEGG" id="hmi:soil367_17050"/>
<dbReference type="SUPFAM" id="SSF56935">
    <property type="entry name" value="Porins"/>
    <property type="match status" value="1"/>
</dbReference>
<protein>
    <recommendedName>
        <fullName evidence="4">Porin</fullName>
    </recommendedName>
</protein>
<gene>
    <name evidence="2" type="ORF">soil367_17050</name>
</gene>
<accession>A0A4P7XLQ2</accession>
<name>A0A4P7XLQ2_9ALTE</name>
<dbReference type="InterPro" id="IPR045748">
    <property type="entry name" value="DcaP"/>
</dbReference>
<evidence type="ECO:0008006" key="4">
    <source>
        <dbReference type="Google" id="ProtNLM"/>
    </source>
</evidence>
<feature type="signal peptide" evidence="1">
    <location>
        <begin position="1"/>
        <end position="27"/>
    </location>
</feature>
<sequence>MKNNKFKLAVRTSLASAVLAASGQASAFNLNTDGVDALLYGYARLNASYDFNENIANSARTGSFAQLGGDDEDVEGHFGADAFQSRLGVMVKTESGLKINVEGDFRGSGGGSLRLRHAYGEYEGVLLGQTWSNYMSFYGITPGLDFDGVPGMAGLQGRTPQARYTTGPLSVALEETLTSVVGNTDLREGLPTFTARYEQALGALSYSVGGLAHQVAVDDGTIDETAFGYATYVAADFALTSSLALHGTVNYTDGASLYLYRSGENFGGEDAYLDGSGLNTIAGYAATAGASLAVGEGRSINLSYGIATMDWDDAENDLGAAAIGGKSETNQKAMLNYLWKPLSDVMMGVEYSYYRRENVDGDSANANRLMFAAQYNF</sequence>
<evidence type="ECO:0000256" key="1">
    <source>
        <dbReference type="SAM" id="SignalP"/>
    </source>
</evidence>
<proteinExistence type="predicted"/>
<evidence type="ECO:0000313" key="3">
    <source>
        <dbReference type="Proteomes" id="UP000298049"/>
    </source>
</evidence>
<organism evidence="2 3">
    <name type="scientific">Hydrocarboniclastica marina</name>
    <dbReference type="NCBI Taxonomy" id="2259620"/>
    <lineage>
        <taxon>Bacteria</taxon>
        <taxon>Pseudomonadati</taxon>
        <taxon>Pseudomonadota</taxon>
        <taxon>Gammaproteobacteria</taxon>
        <taxon>Alteromonadales</taxon>
        <taxon>Alteromonadaceae</taxon>
        <taxon>Hydrocarboniclastica</taxon>
    </lineage>
</organism>
<dbReference type="RefSeq" id="WP_136550205.1">
    <property type="nucleotide sequence ID" value="NZ_CP031093.1"/>
</dbReference>
<keyword evidence="1" id="KW-0732">Signal</keyword>
<dbReference type="Proteomes" id="UP000298049">
    <property type="component" value="Chromosome"/>
</dbReference>
<feature type="chain" id="PRO_5020381550" description="Porin" evidence="1">
    <location>
        <begin position="28"/>
        <end position="377"/>
    </location>
</feature>
<evidence type="ECO:0000313" key="2">
    <source>
        <dbReference type="EMBL" id="QCF27494.1"/>
    </source>
</evidence>
<dbReference type="AlphaFoldDB" id="A0A4P7XLQ2"/>
<dbReference type="EMBL" id="CP031093">
    <property type="protein sequence ID" value="QCF27494.1"/>
    <property type="molecule type" value="Genomic_DNA"/>
</dbReference>
<keyword evidence="3" id="KW-1185">Reference proteome</keyword>
<dbReference type="Pfam" id="PF19577">
    <property type="entry name" value="DcaP"/>
    <property type="match status" value="1"/>
</dbReference>